<evidence type="ECO:0000259" key="3">
    <source>
        <dbReference type="Pfam" id="PF00210"/>
    </source>
</evidence>
<evidence type="ECO:0000256" key="1">
    <source>
        <dbReference type="ARBA" id="ARBA00009497"/>
    </source>
</evidence>
<comment type="similarity">
    <text evidence="1 2">Belongs to the Dps family.</text>
</comment>
<dbReference type="Pfam" id="PF00210">
    <property type="entry name" value="Ferritin"/>
    <property type="match status" value="1"/>
</dbReference>
<proteinExistence type="inferred from homology"/>
<dbReference type="PRINTS" id="PR01346">
    <property type="entry name" value="HELNAPAPROT"/>
</dbReference>
<dbReference type="PROSITE" id="PS00818">
    <property type="entry name" value="DPS_1"/>
    <property type="match status" value="1"/>
</dbReference>
<gene>
    <name evidence="4" type="ORF">IRI77_30045</name>
</gene>
<dbReference type="SUPFAM" id="SSF47240">
    <property type="entry name" value="Ferritin-like"/>
    <property type="match status" value="1"/>
</dbReference>
<dbReference type="PANTHER" id="PTHR42932:SF3">
    <property type="entry name" value="DNA PROTECTION DURING STARVATION PROTEIN"/>
    <property type="match status" value="1"/>
</dbReference>
<dbReference type="PIRSF" id="PIRSF005900">
    <property type="entry name" value="Dps"/>
    <property type="match status" value="1"/>
</dbReference>
<dbReference type="PANTHER" id="PTHR42932">
    <property type="entry name" value="GENERAL STRESS PROTEIN 20U"/>
    <property type="match status" value="1"/>
</dbReference>
<dbReference type="CDD" id="cd01043">
    <property type="entry name" value="DPS"/>
    <property type="match status" value="1"/>
</dbReference>
<accession>A0A7S7SIF8</accession>
<dbReference type="InterPro" id="IPR008331">
    <property type="entry name" value="Ferritin_DPS_dom"/>
</dbReference>
<dbReference type="Gene3D" id="1.20.1260.10">
    <property type="match status" value="1"/>
</dbReference>
<evidence type="ECO:0000256" key="2">
    <source>
        <dbReference type="RuleBase" id="RU003875"/>
    </source>
</evidence>
<sequence>METLNIVLKRELALLLRTWNYHWNVEGPLFPSLHKLFEAQYDELQELVDEVAERIRSLGGVAPMQVSLDLTTAESTSHMLDALADAHESLSAQMRTEWVPALSEAGDIGTADLLTRALQLHDKAAWMLRSTAK</sequence>
<dbReference type="AlphaFoldDB" id="A0A7S7SIF8"/>
<dbReference type="InterPro" id="IPR012347">
    <property type="entry name" value="Ferritin-like"/>
</dbReference>
<name>A0A7S7SIF8_PALFE</name>
<keyword evidence="5" id="KW-1185">Reference proteome</keyword>
<feature type="domain" description="Ferritin/DPS" evidence="3">
    <location>
        <begin position="2"/>
        <end position="131"/>
    </location>
</feature>
<organism evidence="4 5">
    <name type="scientific">Paludibaculum fermentans</name>
    <dbReference type="NCBI Taxonomy" id="1473598"/>
    <lineage>
        <taxon>Bacteria</taxon>
        <taxon>Pseudomonadati</taxon>
        <taxon>Acidobacteriota</taxon>
        <taxon>Terriglobia</taxon>
        <taxon>Bryobacterales</taxon>
        <taxon>Bryobacteraceae</taxon>
        <taxon>Paludibaculum</taxon>
    </lineage>
</organism>
<dbReference type="GO" id="GO:0016722">
    <property type="term" value="F:oxidoreductase activity, acting on metal ions"/>
    <property type="evidence" value="ECO:0007669"/>
    <property type="project" value="InterPro"/>
</dbReference>
<reference evidence="4 5" key="1">
    <citation type="submission" date="2020-10" db="EMBL/GenBank/DDBJ databases">
        <title>Complete genome sequence of Paludibaculum fermentans P105T, a facultatively anaerobic acidobacterium capable of dissimilatory Fe(III) reduction.</title>
        <authorList>
            <person name="Dedysh S.N."/>
            <person name="Beletsky A.V."/>
            <person name="Kulichevskaya I.S."/>
            <person name="Mardanov A.V."/>
            <person name="Ravin N.V."/>
        </authorList>
    </citation>
    <scope>NUCLEOTIDE SEQUENCE [LARGE SCALE GENOMIC DNA]</scope>
    <source>
        <strain evidence="4 5">P105</strain>
    </source>
</reference>
<dbReference type="EMBL" id="CP063849">
    <property type="protein sequence ID" value="QOY86977.1"/>
    <property type="molecule type" value="Genomic_DNA"/>
</dbReference>
<evidence type="ECO:0000313" key="4">
    <source>
        <dbReference type="EMBL" id="QOY86977.1"/>
    </source>
</evidence>
<dbReference type="KEGG" id="pfer:IRI77_30045"/>
<dbReference type="InterPro" id="IPR023188">
    <property type="entry name" value="DPS_DNA-bd_CS"/>
</dbReference>
<dbReference type="PROSITE" id="PS00819">
    <property type="entry name" value="DPS_2"/>
    <property type="match status" value="1"/>
</dbReference>
<protein>
    <submittedName>
        <fullName evidence="4">DNA starvation/stationary phase protection protein</fullName>
    </submittedName>
</protein>
<dbReference type="InterPro" id="IPR009078">
    <property type="entry name" value="Ferritin-like_SF"/>
</dbReference>
<dbReference type="RefSeq" id="WP_194448646.1">
    <property type="nucleotide sequence ID" value="NZ_CP063849.1"/>
</dbReference>
<dbReference type="Proteomes" id="UP000593892">
    <property type="component" value="Chromosome"/>
</dbReference>
<dbReference type="GO" id="GO:0008199">
    <property type="term" value="F:ferric iron binding"/>
    <property type="evidence" value="ECO:0007669"/>
    <property type="project" value="InterPro"/>
</dbReference>
<dbReference type="InterPro" id="IPR002177">
    <property type="entry name" value="DPS_DNA-bd"/>
</dbReference>
<evidence type="ECO:0000313" key="5">
    <source>
        <dbReference type="Proteomes" id="UP000593892"/>
    </source>
</evidence>